<dbReference type="Proteomes" id="UP001500804">
    <property type="component" value="Unassembled WGS sequence"/>
</dbReference>
<dbReference type="InterPro" id="IPR011006">
    <property type="entry name" value="CheY-like_superfamily"/>
</dbReference>
<comment type="caution">
    <text evidence="3">The sequence shown here is derived from an EMBL/GenBank/DDBJ whole genome shotgun (WGS) entry which is preliminary data.</text>
</comment>
<dbReference type="InterPro" id="IPR039420">
    <property type="entry name" value="WalR-like"/>
</dbReference>
<dbReference type="InterPro" id="IPR016032">
    <property type="entry name" value="Sig_transdc_resp-reg_C-effctor"/>
</dbReference>
<dbReference type="PROSITE" id="PS00622">
    <property type="entry name" value="HTH_LUXR_1"/>
    <property type="match status" value="1"/>
</dbReference>
<dbReference type="PANTHER" id="PTHR43214:SF43">
    <property type="entry name" value="TWO-COMPONENT RESPONSE REGULATOR"/>
    <property type="match status" value="1"/>
</dbReference>
<evidence type="ECO:0000313" key="3">
    <source>
        <dbReference type="EMBL" id="GAA5138858.1"/>
    </source>
</evidence>
<dbReference type="PROSITE" id="PS51257">
    <property type="entry name" value="PROKAR_LIPOPROTEIN"/>
    <property type="match status" value="1"/>
</dbReference>
<organism evidence="3 4">
    <name type="scientific">Pseudonocardia adelaidensis</name>
    <dbReference type="NCBI Taxonomy" id="648754"/>
    <lineage>
        <taxon>Bacteria</taxon>
        <taxon>Bacillati</taxon>
        <taxon>Actinomycetota</taxon>
        <taxon>Actinomycetes</taxon>
        <taxon>Pseudonocardiales</taxon>
        <taxon>Pseudonocardiaceae</taxon>
        <taxon>Pseudonocardia</taxon>
    </lineage>
</organism>
<sequence length="213" mass="21951">MGGVGRMNAQASAVLVTTTRAVPHVATALACGGVVVAGSTDPAGALPLVEEHHPHVVVVELDGGPAALDTVAELAVAVPQVPLLTITAVADHAVALAAVRAGATSHLAGPVAPTELAGAVRRTAAGEVVFSPGLADVLLEEFGRPAAERERQLTERESDVVRLVVEGLTARQIASRLVLSPRTVENHVQHVLRKLHLHSRAALVRYAIEQGLA</sequence>
<dbReference type="PROSITE" id="PS50043">
    <property type="entry name" value="HTH_LUXR_2"/>
    <property type="match status" value="1"/>
</dbReference>
<dbReference type="InterPro" id="IPR036388">
    <property type="entry name" value="WH-like_DNA-bd_sf"/>
</dbReference>
<dbReference type="Pfam" id="PF00196">
    <property type="entry name" value="GerE"/>
    <property type="match status" value="1"/>
</dbReference>
<protein>
    <submittedName>
        <fullName evidence="3">Response regulator transcription factor</fullName>
    </submittedName>
</protein>
<feature type="domain" description="HTH luxR-type" evidence="2">
    <location>
        <begin position="146"/>
        <end position="211"/>
    </location>
</feature>
<keyword evidence="4" id="KW-1185">Reference proteome</keyword>
<evidence type="ECO:0000256" key="1">
    <source>
        <dbReference type="ARBA" id="ARBA00023125"/>
    </source>
</evidence>
<evidence type="ECO:0000259" key="2">
    <source>
        <dbReference type="PROSITE" id="PS50043"/>
    </source>
</evidence>
<keyword evidence="1" id="KW-0238">DNA-binding</keyword>
<dbReference type="EMBL" id="BAABJO010000042">
    <property type="protein sequence ID" value="GAA5138858.1"/>
    <property type="molecule type" value="Genomic_DNA"/>
</dbReference>
<dbReference type="SUPFAM" id="SSF46894">
    <property type="entry name" value="C-terminal effector domain of the bipartite response regulators"/>
    <property type="match status" value="1"/>
</dbReference>
<dbReference type="CDD" id="cd06170">
    <property type="entry name" value="LuxR_C_like"/>
    <property type="match status" value="1"/>
</dbReference>
<dbReference type="PANTHER" id="PTHR43214">
    <property type="entry name" value="TWO-COMPONENT RESPONSE REGULATOR"/>
    <property type="match status" value="1"/>
</dbReference>
<dbReference type="SMART" id="SM00421">
    <property type="entry name" value="HTH_LUXR"/>
    <property type="match status" value="1"/>
</dbReference>
<evidence type="ECO:0000313" key="4">
    <source>
        <dbReference type="Proteomes" id="UP001500804"/>
    </source>
</evidence>
<reference evidence="4" key="1">
    <citation type="journal article" date="2019" name="Int. J. Syst. Evol. Microbiol.">
        <title>The Global Catalogue of Microorganisms (GCM) 10K type strain sequencing project: providing services to taxonomists for standard genome sequencing and annotation.</title>
        <authorList>
            <consortium name="The Broad Institute Genomics Platform"/>
            <consortium name="The Broad Institute Genome Sequencing Center for Infectious Disease"/>
            <person name="Wu L."/>
            <person name="Ma J."/>
        </authorList>
    </citation>
    <scope>NUCLEOTIDE SEQUENCE [LARGE SCALE GENOMIC DNA]</scope>
    <source>
        <strain evidence="4">JCM 18302</strain>
    </source>
</reference>
<proteinExistence type="predicted"/>
<gene>
    <name evidence="3" type="ORF">GCM10023320_73950</name>
</gene>
<name>A0ABP9P174_9PSEU</name>
<accession>A0ABP9P174</accession>
<dbReference type="PRINTS" id="PR00038">
    <property type="entry name" value="HTHLUXR"/>
</dbReference>
<dbReference type="Gene3D" id="3.40.50.2300">
    <property type="match status" value="1"/>
</dbReference>
<dbReference type="SUPFAM" id="SSF52172">
    <property type="entry name" value="CheY-like"/>
    <property type="match status" value="1"/>
</dbReference>
<dbReference type="Gene3D" id="1.10.10.10">
    <property type="entry name" value="Winged helix-like DNA-binding domain superfamily/Winged helix DNA-binding domain"/>
    <property type="match status" value="1"/>
</dbReference>
<dbReference type="InterPro" id="IPR000792">
    <property type="entry name" value="Tscrpt_reg_LuxR_C"/>
</dbReference>